<organism evidence="1">
    <name type="scientific">Micromonospora sp. CCTCC AA 2012012</name>
    <dbReference type="NCBI Taxonomy" id="3111921"/>
    <lineage>
        <taxon>Bacteria</taxon>
        <taxon>Bacillati</taxon>
        <taxon>Actinomycetota</taxon>
        <taxon>Actinomycetes</taxon>
        <taxon>Micromonosporales</taxon>
        <taxon>Micromonosporaceae</taxon>
        <taxon>Micromonospora</taxon>
    </lineage>
</organism>
<name>A0AAU7M9C7_9ACTN</name>
<dbReference type="EMBL" id="CP157762">
    <property type="protein sequence ID" value="XBP94083.1"/>
    <property type="molecule type" value="Genomic_DNA"/>
</dbReference>
<reference evidence="2" key="2">
    <citation type="submission" date="2024-06" db="EMBL/GenBank/DDBJ databases">
        <title>Micromonospora mangrovi CCTCC AA 2012012 genome sequences.</title>
        <authorList>
            <person name="Gao J."/>
        </authorList>
    </citation>
    <scope>NUCLEOTIDE SEQUENCE</scope>
    <source>
        <strain evidence="2">CCTCC AA 2012012</strain>
    </source>
</reference>
<dbReference type="Gene3D" id="3.40.50.450">
    <property type="match status" value="1"/>
</dbReference>
<evidence type="ECO:0000313" key="1">
    <source>
        <dbReference type="EMBL" id="XBP94083.1"/>
    </source>
</evidence>
<dbReference type="AlphaFoldDB" id="A0AAU7M9C7"/>
<accession>A0AAU7M9C7</accession>
<gene>
    <name evidence="2" type="ORF">ABUL08_01330</name>
    <name evidence="1" type="ORF">VK199_01325</name>
</gene>
<proteinExistence type="predicted"/>
<evidence type="ECO:0008006" key="3">
    <source>
        <dbReference type="Google" id="ProtNLM"/>
    </source>
</evidence>
<reference evidence="1" key="1">
    <citation type="submission" date="2024-01" db="EMBL/GenBank/DDBJ databases">
        <title>The genome sequence of Micromonospora mangrovi CCTCC AA 2012012.</title>
        <authorList>
            <person name="Gao J."/>
        </authorList>
    </citation>
    <scope>NUCLEOTIDE SEQUENCE</scope>
    <source>
        <strain evidence="1">CCTCC AA 2012012</strain>
    </source>
</reference>
<dbReference type="RefSeq" id="WP_350933783.1">
    <property type="nucleotide sequence ID" value="NZ_CP157762.1"/>
</dbReference>
<sequence length="260" mass="29001">MKDPVGEPVKRCFMIAPIGLPNSDTRRRSDKVLRHIVRPIVEEFNYQIDRADDIDHSGQITSQVIDRIASDDLVIADLTDLNPNVFYELALRHALRKPFIQIAEAGQVLPFDIQNQRTILVDHRDLDSVAEAKERIRNSILSIESGAAVETPMSFALNLQDLRGSADPEEKGIAQLIESVGRLEARLLNDRSRSGSHLASDFSAMRGFIERLGKDGRLTNADIFELMSAANTSKSYERWVASLEAQQASSGGNFDEEPPF</sequence>
<protein>
    <recommendedName>
        <fullName evidence="3">Nucleoside 2-deoxyribosyltransferase</fullName>
    </recommendedName>
</protein>
<evidence type="ECO:0000313" key="2">
    <source>
        <dbReference type="EMBL" id="XCH74782.1"/>
    </source>
</evidence>
<dbReference type="EMBL" id="CP159342">
    <property type="protein sequence ID" value="XCH74782.1"/>
    <property type="molecule type" value="Genomic_DNA"/>
</dbReference>